<keyword evidence="3" id="KW-0862">Zinc</keyword>
<evidence type="ECO:0000256" key="6">
    <source>
        <dbReference type="SAM" id="SignalP"/>
    </source>
</evidence>
<dbReference type="Pfam" id="PF13765">
    <property type="entry name" value="PRY"/>
    <property type="match status" value="1"/>
</dbReference>
<reference evidence="9" key="1">
    <citation type="submission" date="2025-08" db="UniProtKB">
        <authorList>
            <consortium name="Ensembl"/>
        </authorList>
    </citation>
    <scope>IDENTIFICATION</scope>
</reference>
<dbReference type="Proteomes" id="UP000694621">
    <property type="component" value="Unplaced"/>
</dbReference>
<feature type="signal peptide" evidence="6">
    <location>
        <begin position="1"/>
        <end position="23"/>
    </location>
</feature>
<dbReference type="Pfam" id="PF00622">
    <property type="entry name" value="SPRY"/>
    <property type="match status" value="1"/>
</dbReference>
<evidence type="ECO:0000256" key="5">
    <source>
        <dbReference type="SAM" id="MobiDB-lite"/>
    </source>
</evidence>
<dbReference type="GO" id="GO:0008270">
    <property type="term" value="F:zinc ion binding"/>
    <property type="evidence" value="ECO:0007669"/>
    <property type="project" value="UniProtKB-KW"/>
</dbReference>
<keyword evidence="2 4" id="KW-0863">Zinc-finger</keyword>
<proteinExistence type="predicted"/>
<dbReference type="PROSITE" id="PS50188">
    <property type="entry name" value="B302_SPRY"/>
    <property type="match status" value="1"/>
</dbReference>
<protein>
    <recommendedName>
        <fullName evidence="11">B30.2/SPRY domain-containing protein</fullName>
    </recommendedName>
</protein>
<keyword evidence="6" id="KW-0732">Signal</keyword>
<feature type="domain" description="B box-type" evidence="7">
    <location>
        <begin position="129"/>
        <end position="169"/>
    </location>
</feature>
<dbReference type="InterPro" id="IPR000315">
    <property type="entry name" value="Znf_B-box"/>
</dbReference>
<evidence type="ECO:0000313" key="10">
    <source>
        <dbReference type="Proteomes" id="UP000694621"/>
    </source>
</evidence>
<dbReference type="InterPro" id="IPR043136">
    <property type="entry name" value="B30.2/SPRY_sf"/>
</dbReference>
<dbReference type="InterPro" id="IPR003877">
    <property type="entry name" value="SPRY_dom"/>
</dbReference>
<dbReference type="SMART" id="SM00336">
    <property type="entry name" value="BBOX"/>
    <property type="match status" value="2"/>
</dbReference>
<dbReference type="InterPro" id="IPR013320">
    <property type="entry name" value="ConA-like_dom_sf"/>
</dbReference>
<sequence>MTPFQSITFVMTLSGLWFSVLSGLLIQETNLAPESKDPKEEATKSQEEEEEDQIDACNGTTNTSTNGTTNSPTDPPTVEVTCDSCMENPRPASKSCLTCQVSYCEEHLRPHLENSKFQTHKLVEPQLDMELRTCPHHHLDLELYCTTDSCCICASCGSEGHHGHSIVPIGEAHKQIEVWIYFELDNGVKCDLSGKIYASNLTFNPDSTHKFLRLTEDNRKASNTTPWQHNYPDTPDRFEHWRQVMTCESLYLGRHYFEVELTGEGAYLGLTYKSIDRKGQESSSCITGNDFSWSFGRESHGYSAWHCDAETPVEVGEFSRIGLYMDYEKGLLAFYGVADTMNLLHMFTTNYLEPLYPVFWLSKKDNKVVLVNYPKAVCKTGGGEHYFICII</sequence>
<dbReference type="PANTHER" id="PTHR25465">
    <property type="entry name" value="B-BOX DOMAIN CONTAINING"/>
    <property type="match status" value="1"/>
</dbReference>
<dbReference type="Pfam" id="PF00643">
    <property type="entry name" value="zf-B_box"/>
    <property type="match status" value="1"/>
</dbReference>
<dbReference type="SUPFAM" id="SSF49899">
    <property type="entry name" value="Concanavalin A-like lectins/glucanases"/>
    <property type="match status" value="1"/>
</dbReference>
<name>A0A8B9JIV4_ASTMX</name>
<dbReference type="AlphaFoldDB" id="A0A8B9JIV4"/>
<dbReference type="GO" id="GO:0005737">
    <property type="term" value="C:cytoplasm"/>
    <property type="evidence" value="ECO:0007669"/>
    <property type="project" value="UniProtKB-ARBA"/>
</dbReference>
<dbReference type="InterPro" id="IPR003879">
    <property type="entry name" value="Butyrophylin_SPRY"/>
</dbReference>
<accession>A0A8B9JIV4</accession>
<organism evidence="9 10">
    <name type="scientific">Astyanax mexicanus</name>
    <name type="common">Blind cave fish</name>
    <name type="synonym">Astyanax fasciatus mexicanus</name>
    <dbReference type="NCBI Taxonomy" id="7994"/>
    <lineage>
        <taxon>Eukaryota</taxon>
        <taxon>Metazoa</taxon>
        <taxon>Chordata</taxon>
        <taxon>Craniata</taxon>
        <taxon>Vertebrata</taxon>
        <taxon>Euteleostomi</taxon>
        <taxon>Actinopterygii</taxon>
        <taxon>Neopterygii</taxon>
        <taxon>Teleostei</taxon>
        <taxon>Ostariophysi</taxon>
        <taxon>Characiformes</taxon>
        <taxon>Characoidei</taxon>
        <taxon>Acestrorhamphidae</taxon>
        <taxon>Acestrorhamphinae</taxon>
        <taxon>Astyanax</taxon>
    </lineage>
</organism>
<dbReference type="CDD" id="cd19769">
    <property type="entry name" value="Bbox2_TRIM16-like"/>
    <property type="match status" value="1"/>
</dbReference>
<feature type="compositionally biased region" description="Low complexity" evidence="5">
    <location>
        <begin position="58"/>
        <end position="72"/>
    </location>
</feature>
<dbReference type="PRINTS" id="PR01407">
    <property type="entry name" value="BUTYPHLNCDUF"/>
</dbReference>
<evidence type="ECO:0000256" key="3">
    <source>
        <dbReference type="ARBA" id="ARBA00022833"/>
    </source>
</evidence>
<dbReference type="SUPFAM" id="SSF57845">
    <property type="entry name" value="B-box zinc-binding domain"/>
    <property type="match status" value="1"/>
</dbReference>
<feature type="region of interest" description="Disordered" evidence="5">
    <location>
        <begin position="32"/>
        <end position="75"/>
    </location>
</feature>
<evidence type="ECO:0000256" key="1">
    <source>
        <dbReference type="ARBA" id="ARBA00022723"/>
    </source>
</evidence>
<dbReference type="Gene3D" id="3.30.160.60">
    <property type="entry name" value="Classic Zinc Finger"/>
    <property type="match status" value="1"/>
</dbReference>
<keyword evidence="1" id="KW-0479">Metal-binding</keyword>
<dbReference type="Gene3D" id="4.10.830.40">
    <property type="match status" value="1"/>
</dbReference>
<feature type="compositionally biased region" description="Basic and acidic residues" evidence="5">
    <location>
        <begin position="34"/>
        <end position="46"/>
    </location>
</feature>
<evidence type="ECO:0000256" key="4">
    <source>
        <dbReference type="PROSITE-ProRule" id="PRU00024"/>
    </source>
</evidence>
<dbReference type="PANTHER" id="PTHR25465:SF10">
    <property type="entry name" value="TRIPARTITE MOTIF-CONTAINING PROTEIN 16-RELATED"/>
    <property type="match status" value="1"/>
</dbReference>
<dbReference type="InterPro" id="IPR001870">
    <property type="entry name" value="B30.2/SPRY"/>
</dbReference>
<dbReference type="Gene3D" id="2.60.120.920">
    <property type="match status" value="1"/>
</dbReference>
<dbReference type="InterPro" id="IPR051051">
    <property type="entry name" value="E3_ubiq-ligase_TRIM/RNF"/>
</dbReference>
<evidence type="ECO:0008006" key="11">
    <source>
        <dbReference type="Google" id="ProtNLM"/>
    </source>
</evidence>
<feature type="chain" id="PRO_5034488112" description="B30.2/SPRY domain-containing protein" evidence="6">
    <location>
        <begin position="24"/>
        <end position="391"/>
    </location>
</feature>
<evidence type="ECO:0000259" key="8">
    <source>
        <dbReference type="PROSITE" id="PS50188"/>
    </source>
</evidence>
<dbReference type="PROSITE" id="PS50119">
    <property type="entry name" value="ZF_BBOX"/>
    <property type="match status" value="1"/>
</dbReference>
<evidence type="ECO:0000259" key="7">
    <source>
        <dbReference type="PROSITE" id="PS50119"/>
    </source>
</evidence>
<feature type="domain" description="B30.2/SPRY" evidence="8">
    <location>
        <begin position="181"/>
        <end position="378"/>
    </location>
</feature>
<dbReference type="Ensembl" id="ENSAMXT00005024469.1">
    <property type="protein sequence ID" value="ENSAMXP00005022151.1"/>
    <property type="gene ID" value="ENSAMXG00005011432.1"/>
</dbReference>
<evidence type="ECO:0000256" key="2">
    <source>
        <dbReference type="ARBA" id="ARBA00022771"/>
    </source>
</evidence>
<dbReference type="SMART" id="SM00589">
    <property type="entry name" value="PRY"/>
    <property type="match status" value="1"/>
</dbReference>
<dbReference type="SMART" id="SM00449">
    <property type="entry name" value="SPRY"/>
    <property type="match status" value="1"/>
</dbReference>
<dbReference type="InterPro" id="IPR006574">
    <property type="entry name" value="PRY"/>
</dbReference>
<evidence type="ECO:0000313" key="9">
    <source>
        <dbReference type="Ensembl" id="ENSAMXP00005022151.1"/>
    </source>
</evidence>